<dbReference type="AlphaFoldDB" id="A0A5B1C9I5"/>
<protein>
    <submittedName>
        <fullName evidence="2">Uncharacterized protein</fullName>
    </submittedName>
</protein>
<name>A0A5B1C9I5_9BACT</name>
<sequence>MPNLTTSPPGQRQPSQFNNRDQQRLILLLRLIALVTFLAFAAAVMPSHWIREASEFLGFDPFPESPLTFYLARHLSLLYGFVGVLLWIAASDFDRYRPLVRKLGVLTIVFGVLQAIIDVMSGLPGWWSVGESISTVAGGGLLMWMERRVGDC</sequence>
<dbReference type="Proteomes" id="UP000322699">
    <property type="component" value="Unassembled WGS sequence"/>
</dbReference>
<comment type="caution">
    <text evidence="2">The sequence shown here is derived from an EMBL/GenBank/DDBJ whole genome shotgun (WGS) entry which is preliminary data.</text>
</comment>
<evidence type="ECO:0000313" key="3">
    <source>
        <dbReference type="Proteomes" id="UP000322699"/>
    </source>
</evidence>
<reference evidence="2 3" key="1">
    <citation type="submission" date="2019-08" db="EMBL/GenBank/DDBJ databases">
        <title>Deep-cultivation of Planctomycetes and their phenomic and genomic characterization uncovers novel biology.</title>
        <authorList>
            <person name="Wiegand S."/>
            <person name="Jogler M."/>
            <person name="Boedeker C."/>
            <person name="Pinto D."/>
            <person name="Vollmers J."/>
            <person name="Rivas-Marin E."/>
            <person name="Kohn T."/>
            <person name="Peeters S.H."/>
            <person name="Heuer A."/>
            <person name="Rast P."/>
            <person name="Oberbeckmann S."/>
            <person name="Bunk B."/>
            <person name="Jeske O."/>
            <person name="Meyerdierks A."/>
            <person name="Storesund J.E."/>
            <person name="Kallscheuer N."/>
            <person name="Luecker S."/>
            <person name="Lage O.M."/>
            <person name="Pohl T."/>
            <person name="Merkel B.J."/>
            <person name="Hornburger P."/>
            <person name="Mueller R.-W."/>
            <person name="Bruemmer F."/>
            <person name="Labrenz M."/>
            <person name="Spormann A.M."/>
            <person name="Op Den Camp H."/>
            <person name="Overmann J."/>
            <person name="Amann R."/>
            <person name="Jetten M.S.M."/>
            <person name="Mascher T."/>
            <person name="Medema M.H."/>
            <person name="Devos D.P."/>
            <person name="Kaster A.-K."/>
            <person name="Ovreas L."/>
            <person name="Rohde M."/>
            <person name="Galperin M.Y."/>
            <person name="Jogler C."/>
        </authorList>
    </citation>
    <scope>NUCLEOTIDE SEQUENCE [LARGE SCALE GENOMIC DNA]</scope>
    <source>
        <strain evidence="2 3">LF1</strain>
    </source>
</reference>
<proteinExistence type="predicted"/>
<keyword evidence="1" id="KW-0472">Membrane</keyword>
<feature type="transmembrane region" description="Helical" evidence="1">
    <location>
        <begin position="126"/>
        <end position="145"/>
    </location>
</feature>
<organism evidence="2 3">
    <name type="scientific">Rubripirellula obstinata</name>
    <dbReference type="NCBI Taxonomy" id="406547"/>
    <lineage>
        <taxon>Bacteria</taxon>
        <taxon>Pseudomonadati</taxon>
        <taxon>Planctomycetota</taxon>
        <taxon>Planctomycetia</taxon>
        <taxon>Pirellulales</taxon>
        <taxon>Pirellulaceae</taxon>
        <taxon>Rubripirellula</taxon>
    </lineage>
</organism>
<feature type="transmembrane region" description="Helical" evidence="1">
    <location>
        <begin position="27"/>
        <end position="50"/>
    </location>
</feature>
<feature type="transmembrane region" description="Helical" evidence="1">
    <location>
        <begin position="103"/>
        <end position="120"/>
    </location>
</feature>
<feature type="transmembrane region" description="Helical" evidence="1">
    <location>
        <begin position="70"/>
        <end position="91"/>
    </location>
</feature>
<evidence type="ECO:0000313" key="2">
    <source>
        <dbReference type="EMBL" id="KAA1257797.1"/>
    </source>
</evidence>
<dbReference type="EMBL" id="VRLW01000001">
    <property type="protein sequence ID" value="KAA1257797.1"/>
    <property type="molecule type" value="Genomic_DNA"/>
</dbReference>
<gene>
    <name evidence="2" type="ORF">LF1_02870</name>
</gene>
<keyword evidence="3" id="KW-1185">Reference proteome</keyword>
<keyword evidence="1" id="KW-0812">Transmembrane</keyword>
<keyword evidence="1" id="KW-1133">Transmembrane helix</keyword>
<dbReference type="RefSeq" id="WP_235033135.1">
    <property type="nucleotide sequence ID" value="NZ_LWSK01000045.1"/>
</dbReference>
<evidence type="ECO:0000256" key="1">
    <source>
        <dbReference type="SAM" id="Phobius"/>
    </source>
</evidence>
<accession>A0A5B1C9I5</accession>